<name>A0A942E7U4_9HYPH</name>
<dbReference type="RefSeq" id="WP_212658623.1">
    <property type="nucleotide sequence ID" value="NZ_JAGXTP010000001.1"/>
</dbReference>
<dbReference type="Proteomes" id="UP000678281">
    <property type="component" value="Unassembled WGS sequence"/>
</dbReference>
<evidence type="ECO:0000313" key="3">
    <source>
        <dbReference type="Proteomes" id="UP000678281"/>
    </source>
</evidence>
<feature type="transmembrane region" description="Helical" evidence="1">
    <location>
        <begin position="16"/>
        <end position="36"/>
    </location>
</feature>
<gene>
    <name evidence="2" type="ORF">KD146_10540</name>
</gene>
<dbReference type="EMBL" id="JAGXTP010000001">
    <property type="protein sequence ID" value="MBS3849131.1"/>
    <property type="molecule type" value="Genomic_DNA"/>
</dbReference>
<dbReference type="InterPro" id="IPR018723">
    <property type="entry name" value="DUF2254_membrane"/>
</dbReference>
<comment type="caution">
    <text evidence="2">The sequence shown here is derived from an EMBL/GenBank/DDBJ whole genome shotgun (WGS) entry which is preliminary data.</text>
</comment>
<keyword evidence="1" id="KW-0472">Membrane</keyword>
<proteinExistence type="predicted"/>
<keyword evidence="1" id="KW-0812">Transmembrane</keyword>
<evidence type="ECO:0000313" key="2">
    <source>
        <dbReference type="EMBL" id="MBS3849131.1"/>
    </source>
</evidence>
<dbReference type="AlphaFoldDB" id="A0A942E7U4"/>
<organism evidence="2 3">
    <name type="scientific">Devosia litorisediminis</name>
    <dbReference type="NCBI Taxonomy" id="2829817"/>
    <lineage>
        <taxon>Bacteria</taxon>
        <taxon>Pseudomonadati</taxon>
        <taxon>Pseudomonadota</taxon>
        <taxon>Alphaproteobacteria</taxon>
        <taxon>Hyphomicrobiales</taxon>
        <taxon>Devosiaceae</taxon>
        <taxon>Devosia</taxon>
    </lineage>
</organism>
<feature type="transmembrane region" description="Helical" evidence="1">
    <location>
        <begin position="103"/>
        <end position="126"/>
    </location>
</feature>
<feature type="transmembrane region" description="Helical" evidence="1">
    <location>
        <begin position="132"/>
        <end position="153"/>
    </location>
</feature>
<keyword evidence="3" id="KW-1185">Reference proteome</keyword>
<feature type="transmembrane region" description="Helical" evidence="1">
    <location>
        <begin position="56"/>
        <end position="82"/>
    </location>
</feature>
<keyword evidence="1" id="KW-1133">Transmembrane helix</keyword>
<protein>
    <submittedName>
        <fullName evidence="2">DUF2254 domain-containing protein</fullName>
    </submittedName>
</protein>
<dbReference type="Pfam" id="PF10011">
    <property type="entry name" value="DUF2254"/>
    <property type="match status" value="1"/>
</dbReference>
<accession>A0A942E7U4</accession>
<evidence type="ECO:0000256" key="1">
    <source>
        <dbReference type="SAM" id="Phobius"/>
    </source>
</evidence>
<reference evidence="2" key="1">
    <citation type="submission" date="2021-04" db="EMBL/GenBank/DDBJ databases">
        <title>Devosia litorisediminis sp. nov., isolated from a sand dune.</title>
        <authorList>
            <person name="Park S."/>
            <person name="Yoon J.-H."/>
        </authorList>
    </citation>
    <scope>NUCLEOTIDE SEQUENCE</scope>
    <source>
        <strain evidence="2">BSSL-BM10</strain>
    </source>
</reference>
<sequence>MSQIAFQIRQIVQRMWFLPAAFSVVAILSIGIAWFLARFAPENLPFTMPSNGVVSILTILASSLLTVAVFALSTMVSALSSASNSTSPRAVSLITGDRSAQTSISVFIGAFLFSIVGIIGLSAGFYSEAGRLFLFAVTLGVVVLVVTALIRWIGQISAIGRVGHTIDRVEHATREAFTMITEHPFFDCRLQIIAPQGMPINARSVGYVQHVDASKLQRIAKENELTIAITARPGAYVAPNRPLMLVEGSVPDACVDDLAAAFVVGDSRTFYSDPRFGLVVLGEIASKAMSPGINDAGTAIDVIGTLVRVLVARQPHNEDQQPRYDLVSAPPLDPADLIDDAFRPIARDGAATIEVVLRLLAGLKTLAHASDELKQPALAMARDAAARARQAMTAESDLKTLEDAAAFAHEQGGE</sequence>